<comment type="caution">
    <text evidence="1">The sequence shown here is derived from an EMBL/GenBank/DDBJ whole genome shotgun (WGS) entry which is preliminary data.</text>
</comment>
<sequence>MVSERKRKRQNNEHEGVMDLATSTKRLTRSANTVEKMQTRKDKPRSGIPCKTEKGKVKKGKTSRAMKGKNTKAKGKKMELGMSKNSPEFPQKNSVQLDEAYIKRSNTDVLKLVKQYEGTGGSFKLGGRLYHDNGERGYNYIWDKVWSYEDCYKSKSNGPKIRFRRLTLPWSERAKDIDHSDTEGLLHQVEKSGNEVVEDTTDDETESEQDDIEQGNEAVTLRDRIRKLTKDNVEKDWTICKLRRESMDKNATISDLRKRITELQQTTTPDLGFESITAQFDKHHLEHKNVGLQTEIGGMLVDKDTVEEELEGAKELIDEFVTHSEIENVEDEEEEEEEEQEEQEQEQEEGRSFEVVPDEGGLDHIMVPDAKVDSTTVEAYTTVLDGDTPKRKRTCKQKKVDSSSLARNVKKTNTRVEKRLDDYVYLDLRKVEKKKIKQKWNPSRAPLIHLLQLTDVDLLHQIVDCNDEGLT</sequence>
<evidence type="ECO:0000313" key="1">
    <source>
        <dbReference type="EMBL" id="KAI8571876.1"/>
    </source>
</evidence>
<proteinExistence type="predicted"/>
<reference evidence="1" key="1">
    <citation type="submission" date="2022-02" db="EMBL/GenBank/DDBJ databases">
        <title>Plant Genome Project.</title>
        <authorList>
            <person name="Zhang R.-G."/>
        </authorList>
    </citation>
    <scope>NUCLEOTIDE SEQUENCE</scope>
    <source>
        <strain evidence="1">AT1</strain>
    </source>
</reference>
<protein>
    <submittedName>
        <fullName evidence="1">Uncharacterized protein</fullName>
    </submittedName>
</protein>
<evidence type="ECO:0000313" key="2">
    <source>
        <dbReference type="Proteomes" id="UP001062846"/>
    </source>
</evidence>
<dbReference type="EMBL" id="CM046388">
    <property type="protein sequence ID" value="KAI8571876.1"/>
    <property type="molecule type" value="Genomic_DNA"/>
</dbReference>
<organism evidence="1 2">
    <name type="scientific">Rhododendron molle</name>
    <name type="common">Chinese azalea</name>
    <name type="synonym">Azalea mollis</name>
    <dbReference type="NCBI Taxonomy" id="49168"/>
    <lineage>
        <taxon>Eukaryota</taxon>
        <taxon>Viridiplantae</taxon>
        <taxon>Streptophyta</taxon>
        <taxon>Embryophyta</taxon>
        <taxon>Tracheophyta</taxon>
        <taxon>Spermatophyta</taxon>
        <taxon>Magnoliopsida</taxon>
        <taxon>eudicotyledons</taxon>
        <taxon>Gunneridae</taxon>
        <taxon>Pentapetalae</taxon>
        <taxon>asterids</taxon>
        <taxon>Ericales</taxon>
        <taxon>Ericaceae</taxon>
        <taxon>Ericoideae</taxon>
        <taxon>Rhodoreae</taxon>
        <taxon>Rhododendron</taxon>
    </lineage>
</organism>
<name>A0ACC0Q385_RHOML</name>
<accession>A0ACC0Q385</accession>
<dbReference type="Proteomes" id="UP001062846">
    <property type="component" value="Chromosome 1"/>
</dbReference>
<gene>
    <name evidence="1" type="ORF">RHMOL_Rhmol01G0153900</name>
</gene>
<keyword evidence="2" id="KW-1185">Reference proteome</keyword>